<evidence type="ECO:0000313" key="2">
    <source>
        <dbReference type="EMBL" id="MEA5392607.1"/>
    </source>
</evidence>
<keyword evidence="3" id="KW-1185">Reference proteome</keyword>
<name>A0ABU5RXU0_9CYAN</name>
<organism evidence="2 3">
    <name type="scientific">Cyanobium gracile UHCC 0139</name>
    <dbReference type="NCBI Taxonomy" id="3110308"/>
    <lineage>
        <taxon>Bacteria</taxon>
        <taxon>Bacillati</taxon>
        <taxon>Cyanobacteriota</taxon>
        <taxon>Cyanophyceae</taxon>
        <taxon>Synechococcales</taxon>
        <taxon>Prochlorococcaceae</taxon>
        <taxon>Cyanobium</taxon>
    </lineage>
</organism>
<feature type="region of interest" description="Disordered" evidence="1">
    <location>
        <begin position="1"/>
        <end position="31"/>
    </location>
</feature>
<comment type="caution">
    <text evidence="2">The sequence shown here is derived from an EMBL/GenBank/DDBJ whole genome shotgun (WGS) entry which is preliminary data.</text>
</comment>
<dbReference type="Proteomes" id="UP001304461">
    <property type="component" value="Unassembled WGS sequence"/>
</dbReference>
<gene>
    <name evidence="2" type="ORF">VB738_15190</name>
</gene>
<reference evidence="2 3" key="1">
    <citation type="submission" date="2023-12" db="EMBL/GenBank/DDBJ databases">
        <title>Baltic Sea Cyanobacteria.</title>
        <authorList>
            <person name="Delbaje E."/>
            <person name="Fewer D.P."/>
            <person name="Shishido T.K."/>
        </authorList>
    </citation>
    <scope>NUCLEOTIDE SEQUENCE [LARGE SCALE GENOMIC DNA]</scope>
    <source>
        <strain evidence="2 3">UHCC 0139</strain>
    </source>
</reference>
<dbReference type="RefSeq" id="WP_323306549.1">
    <property type="nucleotide sequence ID" value="NZ_JAYGHX010000013.1"/>
</dbReference>
<evidence type="ECO:0000313" key="3">
    <source>
        <dbReference type="Proteomes" id="UP001304461"/>
    </source>
</evidence>
<proteinExistence type="predicted"/>
<dbReference type="EMBL" id="JAYGHX010000013">
    <property type="protein sequence ID" value="MEA5392607.1"/>
    <property type="molecule type" value="Genomic_DNA"/>
</dbReference>
<sequence length="70" mass="7780">MSDPSPRGRYRVRPADQNETTVPNEVTGPTFDHRDEAERYAHSLVLTHRAPVVVEKLAPAGCWLQLGIIG</sequence>
<protein>
    <submittedName>
        <fullName evidence="2">Uncharacterized protein</fullName>
    </submittedName>
</protein>
<accession>A0ABU5RXU0</accession>
<evidence type="ECO:0000256" key="1">
    <source>
        <dbReference type="SAM" id="MobiDB-lite"/>
    </source>
</evidence>